<organism evidence="1 2">
    <name type="scientific">Roseomonas acroporae</name>
    <dbReference type="NCBI Taxonomy" id="2937791"/>
    <lineage>
        <taxon>Bacteria</taxon>
        <taxon>Pseudomonadati</taxon>
        <taxon>Pseudomonadota</taxon>
        <taxon>Alphaproteobacteria</taxon>
        <taxon>Acetobacterales</taxon>
        <taxon>Roseomonadaceae</taxon>
        <taxon>Roseomonas</taxon>
    </lineage>
</organism>
<dbReference type="Proteomes" id="UP001139516">
    <property type="component" value="Unassembled WGS sequence"/>
</dbReference>
<comment type="caution">
    <text evidence="1">The sequence shown here is derived from an EMBL/GenBank/DDBJ whole genome shotgun (WGS) entry which is preliminary data.</text>
</comment>
<protein>
    <submittedName>
        <fullName evidence="1">Uncharacterized protein</fullName>
    </submittedName>
</protein>
<dbReference type="RefSeq" id="WP_248670055.1">
    <property type="nucleotide sequence ID" value="NZ_JALPRX010000165.1"/>
</dbReference>
<proteinExistence type="predicted"/>
<evidence type="ECO:0000313" key="2">
    <source>
        <dbReference type="Proteomes" id="UP001139516"/>
    </source>
</evidence>
<gene>
    <name evidence="1" type="ORF">M0638_27010</name>
</gene>
<dbReference type="EMBL" id="JALPRX010000165">
    <property type="protein sequence ID" value="MCK8788011.1"/>
    <property type="molecule type" value="Genomic_DNA"/>
</dbReference>
<evidence type="ECO:0000313" key="1">
    <source>
        <dbReference type="EMBL" id="MCK8788011.1"/>
    </source>
</evidence>
<reference evidence="1" key="1">
    <citation type="submission" date="2022-04" db="EMBL/GenBank/DDBJ databases">
        <title>Roseomonas acroporae sp. nov., isolated from coral Acropora digitifera.</title>
        <authorList>
            <person name="Sun H."/>
        </authorList>
    </citation>
    <scope>NUCLEOTIDE SEQUENCE</scope>
    <source>
        <strain evidence="1">NAR14</strain>
    </source>
</reference>
<name>A0A9X1YL68_9PROT</name>
<accession>A0A9X1YL68</accession>
<sequence>MAVIDLGIVNRALSRLAARTPVSSIDENSTEAAYARTFYPSTLAATLAMLDWGFARAVQAMPLVGTAPPPWAYQYMRPDDCLTPRAVLGQAATFPGAWPVEDCTIRVPFAAGSARDAGGAMVPVIRTNMPGASLLYTRLVEETGLWEPGFAEAFTWALAADLALPITGKADIQRAMLEGRAAALSQAAVNTMQGRTVTALHEPDWLAGRDPGAGGRCPGPATTTLPVTPGGPDETILILG</sequence>
<dbReference type="AlphaFoldDB" id="A0A9X1YL68"/>
<keyword evidence="2" id="KW-1185">Reference proteome</keyword>